<reference evidence="2" key="1">
    <citation type="submission" date="2017-06" db="EMBL/GenBank/DDBJ databases">
        <authorList>
            <person name="Varghese N."/>
            <person name="Submissions S."/>
        </authorList>
    </citation>
    <scope>NUCLEOTIDE SEQUENCE [LARGE SCALE GENOMIC DNA]</scope>
    <source>
        <strain evidence="2">DSM 22348</strain>
    </source>
</reference>
<keyword evidence="2" id="KW-1185">Reference proteome</keyword>
<evidence type="ECO:0000313" key="1">
    <source>
        <dbReference type="EMBL" id="SNS64900.1"/>
    </source>
</evidence>
<accession>A0A239G719</accession>
<name>A0A239G719_9PSED</name>
<organism evidence="1 2">
    <name type="scientific">Pseudomonas japonica</name>
    <dbReference type="NCBI Taxonomy" id="256466"/>
    <lineage>
        <taxon>Bacteria</taxon>
        <taxon>Pseudomonadati</taxon>
        <taxon>Pseudomonadota</taxon>
        <taxon>Gammaproteobacteria</taxon>
        <taxon>Pseudomonadales</taxon>
        <taxon>Pseudomonadaceae</taxon>
        <taxon>Pseudomonas</taxon>
    </lineage>
</organism>
<sequence length="113" mass="12472">MVKRRTPLSSSKIVDTPLAAMPSSVIKAMQIDFGWDITAFLSSVEYGSGQLFLMGFVFSDREKRFDDGDPIRTSFIMGTQEIQGYLVVQTLSSRYVVCDWAGEGARGGSKVPH</sequence>
<dbReference type="STRING" id="1215104.GCA_000730585_04367"/>
<evidence type="ECO:0000313" key="2">
    <source>
        <dbReference type="Proteomes" id="UP000198407"/>
    </source>
</evidence>
<dbReference type="Proteomes" id="UP000198407">
    <property type="component" value="Unassembled WGS sequence"/>
</dbReference>
<dbReference type="RefSeq" id="WP_042122400.1">
    <property type="nucleotide sequence ID" value="NZ_FZOL01000012.1"/>
</dbReference>
<protein>
    <submittedName>
        <fullName evidence="1">Uncharacterized protein</fullName>
    </submittedName>
</protein>
<dbReference type="AlphaFoldDB" id="A0A239G719"/>
<dbReference type="EMBL" id="FZOL01000012">
    <property type="protein sequence ID" value="SNS64900.1"/>
    <property type="molecule type" value="Genomic_DNA"/>
</dbReference>
<proteinExistence type="predicted"/>
<gene>
    <name evidence="1" type="ORF">SAMN05444352_1122</name>
</gene>